<dbReference type="InterPro" id="IPR002181">
    <property type="entry name" value="Fibrinogen_a/b/g_C_dom"/>
</dbReference>
<evidence type="ECO:0000256" key="5">
    <source>
        <dbReference type="SAM" id="SignalP"/>
    </source>
</evidence>
<sequence length="423" mass="46643">MDSKLLLFLCAVIYPAPCVALDEGYFLMNGGFRLANGTFSGSPPAVYHAKSDTQCTVLCLGSAKCISANYHKESNTCELNDKTTHDDAGAVPVADSGWVYLNPNLGPPRSPAILFINTTQLHTITVTWVAGDDGGFDQTFTLDIKEASDDDSSYVTKLTMADPGHRSNVTSVLANLTMGITYTLRLTSTNTRPIGINSTSVTSNFTNGGRDCAELYKRGEVRSGVYQIHPGNSADPFGVYCDMTTDGGGWTLFQKRMDGSVDFYRDWNDYKHGFGNLSGEHWLGNDKIHLLTSQDNYELRVDMEDTAGIWAYAHYSDFSISSETSNYQLTVGTYSGDAGDDLALHNGKLFSTKDRDNDNRAGGGCAQIFMGAWWFDNCHYSNLNGLYHLGSHASYADGVNWKQFRGHYYSLKTTEMKIRPFDF</sequence>
<comment type="subcellular location">
    <subcellularLocation>
        <location evidence="1">Secreted</location>
        <location evidence="1">Extracellular space</location>
        <location evidence="1">Extracellular matrix</location>
    </subcellularLocation>
</comment>
<dbReference type="CDD" id="cd00063">
    <property type="entry name" value="FN3"/>
    <property type="match status" value="1"/>
</dbReference>
<name>A0A1S3KEE4_LINAN</name>
<evidence type="ECO:0000259" key="7">
    <source>
        <dbReference type="PROSITE" id="PS50948"/>
    </source>
</evidence>
<dbReference type="Gene3D" id="3.50.4.10">
    <property type="entry name" value="Hepatocyte Growth Factor"/>
    <property type="match status" value="1"/>
</dbReference>
<dbReference type="Proteomes" id="UP000085678">
    <property type="component" value="Unplaced"/>
</dbReference>
<feature type="chain" id="PRO_5010363397" evidence="5">
    <location>
        <begin position="21"/>
        <end position="423"/>
    </location>
</feature>
<evidence type="ECO:0000256" key="3">
    <source>
        <dbReference type="ARBA" id="ARBA00022536"/>
    </source>
</evidence>
<dbReference type="InterPro" id="IPR050373">
    <property type="entry name" value="Fibrinogen_C-term_domain"/>
</dbReference>
<dbReference type="PANTHER" id="PTHR19143:SF458">
    <property type="entry name" value="FIBRINOGEN C-TERMINAL DOMAIN-CONTAINING PROTEIN-RELATED"/>
    <property type="match status" value="1"/>
</dbReference>
<protein>
    <submittedName>
        <fullName evidence="10">Fibrinogen C domain-containing protein 1-A</fullName>
    </submittedName>
</protein>
<dbReference type="InterPro" id="IPR003961">
    <property type="entry name" value="FN3_dom"/>
</dbReference>
<proteinExistence type="predicted"/>
<dbReference type="PROSITE" id="PS51406">
    <property type="entry name" value="FIBRINOGEN_C_2"/>
    <property type="match status" value="1"/>
</dbReference>
<dbReference type="PROSITE" id="PS50853">
    <property type="entry name" value="FN3"/>
    <property type="match status" value="1"/>
</dbReference>
<evidence type="ECO:0000313" key="10">
    <source>
        <dbReference type="RefSeq" id="XP_013420998.1"/>
    </source>
</evidence>
<feature type="domain" description="Fibronectin type-III" evidence="6">
    <location>
        <begin position="107"/>
        <end position="209"/>
    </location>
</feature>
<dbReference type="GeneID" id="106181218"/>
<feature type="domain" description="Apple" evidence="7">
    <location>
        <begin position="18"/>
        <end position="105"/>
    </location>
</feature>
<keyword evidence="2" id="KW-0272">Extracellular matrix</keyword>
<dbReference type="PROSITE" id="PS00514">
    <property type="entry name" value="FIBRINOGEN_C_1"/>
    <property type="match status" value="1"/>
</dbReference>
<dbReference type="SUPFAM" id="SSF49265">
    <property type="entry name" value="Fibronectin type III"/>
    <property type="match status" value="1"/>
</dbReference>
<dbReference type="KEGG" id="lak:106181218"/>
<evidence type="ECO:0000256" key="4">
    <source>
        <dbReference type="ARBA" id="ARBA00023157"/>
    </source>
</evidence>
<evidence type="ECO:0000259" key="6">
    <source>
        <dbReference type="PROSITE" id="PS50853"/>
    </source>
</evidence>
<reference evidence="10" key="1">
    <citation type="submission" date="2025-08" db="UniProtKB">
        <authorList>
            <consortium name="RefSeq"/>
        </authorList>
    </citation>
    <scope>IDENTIFICATION</scope>
    <source>
        <tissue evidence="10">Gonads</tissue>
    </source>
</reference>
<keyword evidence="5" id="KW-0732">Signal</keyword>
<dbReference type="AlphaFoldDB" id="A0A1S3KEE4"/>
<dbReference type="GO" id="GO:0005615">
    <property type="term" value="C:extracellular space"/>
    <property type="evidence" value="ECO:0007669"/>
    <property type="project" value="TreeGrafter"/>
</dbReference>
<keyword evidence="9" id="KW-1185">Reference proteome</keyword>
<feature type="domain" description="Fibrinogen C-terminal" evidence="8">
    <location>
        <begin position="203"/>
        <end position="422"/>
    </location>
</feature>
<dbReference type="SMART" id="SM00473">
    <property type="entry name" value="PAN_AP"/>
    <property type="match status" value="1"/>
</dbReference>
<keyword evidence="2" id="KW-0964">Secreted</keyword>
<dbReference type="Pfam" id="PF00024">
    <property type="entry name" value="PAN_1"/>
    <property type="match status" value="1"/>
</dbReference>
<dbReference type="InterPro" id="IPR036116">
    <property type="entry name" value="FN3_sf"/>
</dbReference>
<dbReference type="InParanoid" id="A0A1S3KEE4"/>
<keyword evidence="3" id="KW-0245">EGF-like domain</keyword>
<keyword evidence="4" id="KW-1015">Disulfide bond</keyword>
<evidence type="ECO:0000256" key="1">
    <source>
        <dbReference type="ARBA" id="ARBA00004498"/>
    </source>
</evidence>
<dbReference type="Gene3D" id="2.60.40.10">
    <property type="entry name" value="Immunoglobulins"/>
    <property type="match status" value="1"/>
</dbReference>
<dbReference type="NCBIfam" id="NF040941">
    <property type="entry name" value="GGGWT_bact"/>
    <property type="match status" value="1"/>
</dbReference>
<dbReference type="InterPro" id="IPR013783">
    <property type="entry name" value="Ig-like_fold"/>
</dbReference>
<dbReference type="SMART" id="SM00186">
    <property type="entry name" value="FBG"/>
    <property type="match status" value="1"/>
</dbReference>
<feature type="signal peptide" evidence="5">
    <location>
        <begin position="1"/>
        <end position="20"/>
    </location>
</feature>
<dbReference type="SUPFAM" id="SSF57414">
    <property type="entry name" value="Hairpin loop containing domain-like"/>
    <property type="match status" value="1"/>
</dbReference>
<organism evidence="9 10">
    <name type="scientific">Lingula anatina</name>
    <name type="common">Brachiopod</name>
    <name type="synonym">Lingula unguis</name>
    <dbReference type="NCBI Taxonomy" id="7574"/>
    <lineage>
        <taxon>Eukaryota</taxon>
        <taxon>Metazoa</taxon>
        <taxon>Spiralia</taxon>
        <taxon>Lophotrochozoa</taxon>
        <taxon>Brachiopoda</taxon>
        <taxon>Linguliformea</taxon>
        <taxon>Lingulata</taxon>
        <taxon>Lingulida</taxon>
        <taxon>Linguloidea</taxon>
        <taxon>Lingulidae</taxon>
        <taxon>Lingula</taxon>
    </lineage>
</organism>
<evidence type="ECO:0000256" key="2">
    <source>
        <dbReference type="ARBA" id="ARBA00022530"/>
    </source>
</evidence>
<dbReference type="InterPro" id="IPR003609">
    <property type="entry name" value="Pan_app"/>
</dbReference>
<dbReference type="PANTHER" id="PTHR19143">
    <property type="entry name" value="FIBRINOGEN/TENASCIN/ANGIOPOEITIN"/>
    <property type="match status" value="1"/>
</dbReference>
<evidence type="ECO:0000313" key="9">
    <source>
        <dbReference type="Proteomes" id="UP000085678"/>
    </source>
</evidence>
<dbReference type="PROSITE" id="PS50948">
    <property type="entry name" value="PAN"/>
    <property type="match status" value="1"/>
</dbReference>
<gene>
    <name evidence="10" type="primary">LOC106181218</name>
</gene>
<dbReference type="Pfam" id="PF00147">
    <property type="entry name" value="Fibrinogen_C"/>
    <property type="match status" value="1"/>
</dbReference>
<dbReference type="InterPro" id="IPR020837">
    <property type="entry name" value="Fibrinogen_CS"/>
</dbReference>
<dbReference type="InterPro" id="IPR036056">
    <property type="entry name" value="Fibrinogen-like_C"/>
</dbReference>
<dbReference type="SUPFAM" id="SSF56496">
    <property type="entry name" value="Fibrinogen C-terminal domain-like"/>
    <property type="match status" value="1"/>
</dbReference>
<dbReference type="FunCoup" id="A0A1S3KEE4">
    <property type="interactions" value="42"/>
</dbReference>
<accession>A0A1S3KEE4</accession>
<dbReference type="InterPro" id="IPR014716">
    <property type="entry name" value="Fibrinogen_a/b/g_C_1"/>
</dbReference>
<dbReference type="CDD" id="cd00087">
    <property type="entry name" value="FReD"/>
    <property type="match status" value="1"/>
</dbReference>
<dbReference type="Gene3D" id="3.90.215.10">
    <property type="entry name" value="Gamma Fibrinogen, chain A, domain 1"/>
    <property type="match status" value="1"/>
</dbReference>
<dbReference type="RefSeq" id="XP_013420998.1">
    <property type="nucleotide sequence ID" value="XM_013565544.1"/>
</dbReference>
<dbReference type="FunFam" id="3.90.215.10:FF:000001">
    <property type="entry name" value="Tenascin isoform 1"/>
    <property type="match status" value="1"/>
</dbReference>
<evidence type="ECO:0000259" key="8">
    <source>
        <dbReference type="PROSITE" id="PS51406"/>
    </source>
</evidence>